<keyword evidence="2" id="KW-1185">Reference proteome</keyword>
<organism evidence="1 2">
    <name type="scientific">Actinospica durhamensis</name>
    <dbReference type="NCBI Taxonomy" id="1508375"/>
    <lineage>
        <taxon>Bacteria</taxon>
        <taxon>Bacillati</taxon>
        <taxon>Actinomycetota</taxon>
        <taxon>Actinomycetes</taxon>
        <taxon>Catenulisporales</taxon>
        <taxon>Actinospicaceae</taxon>
        <taxon>Actinospica</taxon>
    </lineage>
</organism>
<dbReference type="Proteomes" id="UP000675781">
    <property type="component" value="Unassembled WGS sequence"/>
</dbReference>
<comment type="caution">
    <text evidence="1">The sequence shown here is derived from an EMBL/GenBank/DDBJ whole genome shotgun (WGS) entry which is preliminary data.</text>
</comment>
<accession>A0A941IS28</accession>
<sequence>MWTWIFSDAPQSATTTVVQDAVAPLHTGRAVAAADGIGEAQADATATSDCIPAAEASSLAAAAAASPSEGVTAATIPWVMKTSEMTMWNLAYNGVKSVQVWDASSKKYVDEDVLDFTASELDIQSMVTYSIQNGQTVYNNAGSGTTTKLTDPHLMVLSLTADLYGLIGQTYTPDNPPPLPVGLTVPLIPVIFTNVTSVNAYLGTDGITVPGFNGFASAGVASPQ</sequence>
<evidence type="ECO:0000313" key="1">
    <source>
        <dbReference type="EMBL" id="MBR7834493.1"/>
    </source>
</evidence>
<dbReference type="EMBL" id="JAGSOG010000060">
    <property type="protein sequence ID" value="MBR7834493.1"/>
    <property type="molecule type" value="Genomic_DNA"/>
</dbReference>
<proteinExistence type="predicted"/>
<evidence type="ECO:0000313" key="2">
    <source>
        <dbReference type="Proteomes" id="UP000675781"/>
    </source>
</evidence>
<reference evidence="1" key="1">
    <citation type="submission" date="2021-04" db="EMBL/GenBank/DDBJ databases">
        <title>Genome based classification of Actinospica acidithermotolerans sp. nov., an actinobacterium isolated from an Indonesian hot spring.</title>
        <authorList>
            <person name="Kusuma A.B."/>
            <person name="Putra K.E."/>
            <person name="Nafisah S."/>
            <person name="Loh J."/>
            <person name="Nouioui I."/>
            <person name="Goodfellow M."/>
        </authorList>
    </citation>
    <scope>NUCLEOTIDE SEQUENCE</scope>
    <source>
        <strain evidence="1">CSCA 57</strain>
    </source>
</reference>
<protein>
    <submittedName>
        <fullName evidence="1">Uncharacterized protein</fullName>
    </submittedName>
</protein>
<name>A0A941IS28_9ACTN</name>
<dbReference type="RefSeq" id="WP_212529013.1">
    <property type="nucleotide sequence ID" value="NZ_JAGSOG010000060.1"/>
</dbReference>
<gene>
    <name evidence="1" type="ORF">KDL01_14555</name>
</gene>
<dbReference type="AlphaFoldDB" id="A0A941IS28"/>